<sequence>MKIVILDSETVSRGGDVSLEGITSLGECEVYGYTPNDEVAEKIGDADAVICNKCLITEEVFESCKNLKYVGLFATGYNNVDLKAADSHGAVVCNVPAYSTDSVAQHTFALILNHFNRIREYADTVDNGDWVNYKLFTYFYIPTYELKGMRIGIIGYGSIGRRVAEIARVFGMEVVTFTRSPEKVGEGARAVSLDELLRTSDVVTMHCPLNEQTKEMINKEALSKMKPTAYFVNTARGGVVNEYDLADALEREVIAGAGIDALTFEPMREDCPLRNAKNATITPHIAWAPRQTRIRLLEVVADNVKAWIDGRPQNVVNTPL</sequence>
<keyword evidence="3" id="KW-0520">NAD</keyword>
<dbReference type="InterPro" id="IPR050418">
    <property type="entry name" value="D-iso_2-hydroxyacid_DH_PdxB"/>
</dbReference>
<evidence type="ECO:0000256" key="1">
    <source>
        <dbReference type="ARBA" id="ARBA00005854"/>
    </source>
</evidence>
<protein>
    <submittedName>
        <fullName evidence="7">D-isomer specific 2-hydroxyacid dehydrogenase NAD-binding protein</fullName>
    </submittedName>
</protein>
<evidence type="ECO:0000259" key="5">
    <source>
        <dbReference type="Pfam" id="PF00389"/>
    </source>
</evidence>
<reference evidence="7 8" key="1">
    <citation type="journal article" date="2011" name="J. Bacteriol.">
        <title>Complete genome of the cellulolytic ruminal bacterium Ruminococcus albus 7.</title>
        <authorList>
            <person name="Suen G."/>
            <person name="Stevenson D.M."/>
            <person name="Bruce D.C."/>
            <person name="Chertkov O."/>
            <person name="Copeland A."/>
            <person name="Cheng J.F."/>
            <person name="Detter C."/>
            <person name="Detter J.C."/>
            <person name="Goodwin L.A."/>
            <person name="Han C.S."/>
            <person name="Hauser L.J."/>
            <person name="Ivanova N.N."/>
            <person name="Kyrpides N.C."/>
            <person name="Land M.L."/>
            <person name="Lapidus A."/>
            <person name="Lucas S."/>
            <person name="Ovchinnikova G."/>
            <person name="Pitluck S."/>
            <person name="Tapia R."/>
            <person name="Woyke T."/>
            <person name="Boyum J."/>
            <person name="Mead D."/>
            <person name="Weimer P.J."/>
        </authorList>
    </citation>
    <scope>NUCLEOTIDE SEQUENCE [LARGE SCALE GENOMIC DNA]</scope>
    <source>
        <strain evidence="8">ATCC 27210 / DSM 20455 / JCM 14654 / NCDO 2250 / 7</strain>
    </source>
</reference>
<dbReference type="Pfam" id="PF00389">
    <property type="entry name" value="2-Hacid_dh"/>
    <property type="match status" value="1"/>
</dbReference>
<evidence type="ECO:0000256" key="3">
    <source>
        <dbReference type="ARBA" id="ARBA00023027"/>
    </source>
</evidence>
<evidence type="ECO:0000313" key="7">
    <source>
        <dbReference type="EMBL" id="ADU23526.1"/>
    </source>
</evidence>
<dbReference type="HOGENOM" id="CLU_019796_1_3_9"/>
<dbReference type="InterPro" id="IPR006140">
    <property type="entry name" value="D-isomer_DH_NAD-bd"/>
</dbReference>
<dbReference type="InterPro" id="IPR036291">
    <property type="entry name" value="NAD(P)-bd_dom_sf"/>
</dbReference>
<proteinExistence type="inferred from homology"/>
<accession>E6UED6</accession>
<dbReference type="RefSeq" id="WP_013499635.1">
    <property type="nucleotide sequence ID" value="NC_014833.1"/>
</dbReference>
<dbReference type="PROSITE" id="PS00671">
    <property type="entry name" value="D_2_HYDROXYACID_DH_3"/>
    <property type="match status" value="1"/>
</dbReference>
<dbReference type="KEGG" id="ral:Rumal_3061"/>
<dbReference type="InterPro" id="IPR029752">
    <property type="entry name" value="D-isomer_DH_CS1"/>
</dbReference>
<dbReference type="PROSITE" id="PS00065">
    <property type="entry name" value="D_2_HYDROXYACID_DH_1"/>
    <property type="match status" value="1"/>
</dbReference>
<evidence type="ECO:0000259" key="6">
    <source>
        <dbReference type="Pfam" id="PF02826"/>
    </source>
</evidence>
<dbReference type="Gene3D" id="3.40.50.720">
    <property type="entry name" value="NAD(P)-binding Rossmann-like Domain"/>
    <property type="match status" value="2"/>
</dbReference>
<feature type="domain" description="D-isomer specific 2-hydroxyacid dehydrogenase NAD-binding" evidence="6">
    <location>
        <begin position="108"/>
        <end position="286"/>
    </location>
</feature>
<keyword evidence="2 4" id="KW-0560">Oxidoreductase</keyword>
<gene>
    <name evidence="7" type="ordered locus">Rumal_3061</name>
</gene>
<dbReference type="Proteomes" id="UP000006919">
    <property type="component" value="Chromosome"/>
</dbReference>
<organism evidence="7 8">
    <name type="scientific">Ruminococcus albus (strain ATCC 27210 / DSM 20455 / JCM 14654 / NCDO 2250 / 7)</name>
    <dbReference type="NCBI Taxonomy" id="697329"/>
    <lineage>
        <taxon>Bacteria</taxon>
        <taxon>Bacillati</taxon>
        <taxon>Bacillota</taxon>
        <taxon>Clostridia</taxon>
        <taxon>Eubacteriales</taxon>
        <taxon>Oscillospiraceae</taxon>
        <taxon>Ruminococcus</taxon>
    </lineage>
</organism>
<comment type="similarity">
    <text evidence="1 4">Belongs to the D-isomer specific 2-hydroxyacid dehydrogenase family.</text>
</comment>
<evidence type="ECO:0000313" key="8">
    <source>
        <dbReference type="Proteomes" id="UP000006919"/>
    </source>
</evidence>
<dbReference type="FunFam" id="3.40.50.720:FF:000203">
    <property type="entry name" value="D-3-phosphoglycerate dehydrogenase (SerA)"/>
    <property type="match status" value="1"/>
</dbReference>
<dbReference type="InterPro" id="IPR029753">
    <property type="entry name" value="D-isomer_DH_CS"/>
</dbReference>
<dbReference type="EMBL" id="CP002403">
    <property type="protein sequence ID" value="ADU23526.1"/>
    <property type="molecule type" value="Genomic_DNA"/>
</dbReference>
<dbReference type="SUPFAM" id="SSF52283">
    <property type="entry name" value="Formate/glycerate dehydrogenase catalytic domain-like"/>
    <property type="match status" value="1"/>
</dbReference>
<dbReference type="GO" id="GO:0016616">
    <property type="term" value="F:oxidoreductase activity, acting on the CH-OH group of donors, NAD or NADP as acceptor"/>
    <property type="evidence" value="ECO:0007669"/>
    <property type="project" value="InterPro"/>
</dbReference>
<dbReference type="Pfam" id="PF02826">
    <property type="entry name" value="2-Hacid_dh_C"/>
    <property type="match status" value="1"/>
</dbReference>
<name>E6UED6_RUMA7</name>
<dbReference type="AlphaFoldDB" id="E6UED6"/>
<dbReference type="InterPro" id="IPR006139">
    <property type="entry name" value="D-isomer_2_OHA_DH_cat_dom"/>
</dbReference>
<dbReference type="eggNOG" id="COG1052">
    <property type="taxonomic scope" value="Bacteria"/>
</dbReference>
<feature type="domain" description="D-isomer specific 2-hydroxyacid dehydrogenase catalytic" evidence="5">
    <location>
        <begin position="25"/>
        <end position="317"/>
    </location>
</feature>
<dbReference type="CDD" id="cd12162">
    <property type="entry name" value="2-Hacid_dh_4"/>
    <property type="match status" value="1"/>
</dbReference>
<dbReference type="STRING" id="697329.Rumal_3061"/>
<dbReference type="PANTHER" id="PTHR43761:SF1">
    <property type="entry name" value="D-ISOMER SPECIFIC 2-HYDROXYACID DEHYDROGENASE CATALYTIC DOMAIN-CONTAINING PROTEIN-RELATED"/>
    <property type="match status" value="1"/>
</dbReference>
<evidence type="ECO:0000256" key="4">
    <source>
        <dbReference type="RuleBase" id="RU003719"/>
    </source>
</evidence>
<dbReference type="SUPFAM" id="SSF51735">
    <property type="entry name" value="NAD(P)-binding Rossmann-fold domains"/>
    <property type="match status" value="1"/>
</dbReference>
<dbReference type="GO" id="GO:0051287">
    <property type="term" value="F:NAD binding"/>
    <property type="evidence" value="ECO:0007669"/>
    <property type="project" value="InterPro"/>
</dbReference>
<evidence type="ECO:0000256" key="2">
    <source>
        <dbReference type="ARBA" id="ARBA00023002"/>
    </source>
</evidence>
<dbReference type="PANTHER" id="PTHR43761">
    <property type="entry name" value="D-ISOMER SPECIFIC 2-HYDROXYACID DEHYDROGENASE FAMILY PROTEIN (AFU_ORTHOLOGUE AFUA_1G13630)"/>
    <property type="match status" value="1"/>
</dbReference>
<dbReference type="OrthoDB" id="9805416at2"/>